<reference evidence="3 4" key="1">
    <citation type="journal article" date="2020" name="IScience">
        <title>Genome Sequencing of the Endangered Kingdonia uniflora (Circaeasteraceae, Ranunculales) Reveals Potential Mechanisms of Evolutionary Specialization.</title>
        <authorList>
            <person name="Sun Y."/>
            <person name="Deng T."/>
            <person name="Zhang A."/>
            <person name="Moore M.J."/>
            <person name="Landis J.B."/>
            <person name="Lin N."/>
            <person name="Zhang H."/>
            <person name="Zhang X."/>
            <person name="Huang J."/>
            <person name="Zhang X."/>
            <person name="Sun H."/>
            <person name="Wang H."/>
        </authorList>
    </citation>
    <scope>NUCLEOTIDE SEQUENCE [LARGE SCALE GENOMIC DNA]</scope>
    <source>
        <strain evidence="3">TB1705</strain>
        <tissue evidence="3">Leaf</tissue>
    </source>
</reference>
<dbReference type="Pfam" id="PF12776">
    <property type="entry name" value="Myb_DNA-bind_3"/>
    <property type="match status" value="1"/>
</dbReference>
<sequence>MNEKYENMNDYKEVLKNRHKKLRNIYTILKALLNQSGFGWDDEKHMVIADSYVRDEYLKEHPDAKPMRTKIMPNYHDLDEICRKLTTTGQYARSAKDLKSRKLSDVNITQVQDFLDDVAVEDDLPIVNNEVEKTKKKKKHKLPKTTSTSEDSKKGKRSAGEGMIDALKTIASAVDGMKNNRSESEKK</sequence>
<feature type="compositionally biased region" description="Basic residues" evidence="1">
    <location>
        <begin position="134"/>
        <end position="143"/>
    </location>
</feature>
<dbReference type="OrthoDB" id="695318at2759"/>
<dbReference type="PANTHER" id="PTHR46929:SF33">
    <property type="entry name" value="L10-INTERACTING MYB DOMAIN-CONTAINING PROTEIN-LIKE ISOFORM X1"/>
    <property type="match status" value="1"/>
</dbReference>
<proteinExistence type="predicted"/>
<dbReference type="InterPro" id="IPR024752">
    <property type="entry name" value="Myb/SANT-like_dom"/>
</dbReference>
<evidence type="ECO:0000259" key="2">
    <source>
        <dbReference type="Pfam" id="PF12776"/>
    </source>
</evidence>
<feature type="domain" description="Myb/SANT-like" evidence="2">
    <location>
        <begin position="5"/>
        <end position="57"/>
    </location>
</feature>
<evidence type="ECO:0000313" key="4">
    <source>
        <dbReference type="Proteomes" id="UP000541444"/>
    </source>
</evidence>
<feature type="compositionally biased region" description="Basic and acidic residues" evidence="1">
    <location>
        <begin position="178"/>
        <end position="187"/>
    </location>
</feature>
<name>A0A7J7M5P9_9MAGN</name>
<dbReference type="AlphaFoldDB" id="A0A7J7M5P9"/>
<evidence type="ECO:0000313" key="3">
    <source>
        <dbReference type="EMBL" id="KAF6150196.1"/>
    </source>
</evidence>
<gene>
    <name evidence="3" type="ORF">GIB67_023151</name>
</gene>
<comment type="caution">
    <text evidence="3">The sequence shown here is derived from an EMBL/GenBank/DDBJ whole genome shotgun (WGS) entry which is preliminary data.</text>
</comment>
<dbReference type="Proteomes" id="UP000541444">
    <property type="component" value="Unassembled WGS sequence"/>
</dbReference>
<evidence type="ECO:0000256" key="1">
    <source>
        <dbReference type="SAM" id="MobiDB-lite"/>
    </source>
</evidence>
<organism evidence="3 4">
    <name type="scientific">Kingdonia uniflora</name>
    <dbReference type="NCBI Taxonomy" id="39325"/>
    <lineage>
        <taxon>Eukaryota</taxon>
        <taxon>Viridiplantae</taxon>
        <taxon>Streptophyta</taxon>
        <taxon>Embryophyta</taxon>
        <taxon>Tracheophyta</taxon>
        <taxon>Spermatophyta</taxon>
        <taxon>Magnoliopsida</taxon>
        <taxon>Ranunculales</taxon>
        <taxon>Circaeasteraceae</taxon>
        <taxon>Kingdonia</taxon>
    </lineage>
</organism>
<keyword evidence="4" id="KW-1185">Reference proteome</keyword>
<dbReference type="EMBL" id="JACGCM010001753">
    <property type="protein sequence ID" value="KAF6150196.1"/>
    <property type="molecule type" value="Genomic_DNA"/>
</dbReference>
<feature type="non-terminal residue" evidence="3">
    <location>
        <position position="187"/>
    </location>
</feature>
<dbReference type="PANTHER" id="PTHR46929">
    <property type="entry name" value="EXPRESSED PROTEIN"/>
    <property type="match status" value="1"/>
</dbReference>
<protein>
    <recommendedName>
        <fullName evidence="2">Myb/SANT-like domain-containing protein</fullName>
    </recommendedName>
</protein>
<feature type="region of interest" description="Disordered" evidence="1">
    <location>
        <begin position="134"/>
        <end position="187"/>
    </location>
</feature>
<accession>A0A7J7M5P9</accession>